<evidence type="ECO:0000256" key="1">
    <source>
        <dbReference type="SAM" id="MobiDB-lite"/>
    </source>
</evidence>
<feature type="compositionally biased region" description="Low complexity" evidence="1">
    <location>
        <begin position="474"/>
        <end position="492"/>
    </location>
</feature>
<organism evidence="2 3">
    <name type="scientific">Daphnia sinensis</name>
    <dbReference type="NCBI Taxonomy" id="1820382"/>
    <lineage>
        <taxon>Eukaryota</taxon>
        <taxon>Metazoa</taxon>
        <taxon>Ecdysozoa</taxon>
        <taxon>Arthropoda</taxon>
        <taxon>Crustacea</taxon>
        <taxon>Branchiopoda</taxon>
        <taxon>Diplostraca</taxon>
        <taxon>Cladocera</taxon>
        <taxon>Anomopoda</taxon>
        <taxon>Daphniidae</taxon>
        <taxon>Daphnia</taxon>
        <taxon>Daphnia similis group</taxon>
    </lineage>
</organism>
<feature type="region of interest" description="Disordered" evidence="1">
    <location>
        <begin position="380"/>
        <end position="404"/>
    </location>
</feature>
<keyword evidence="3" id="KW-1185">Reference proteome</keyword>
<protein>
    <submittedName>
        <fullName evidence="2">Uncharacterized protein</fullName>
    </submittedName>
</protein>
<dbReference type="Proteomes" id="UP000820818">
    <property type="component" value="Linkage Group LG1"/>
</dbReference>
<accession>A0AAD5Q0V9</accession>
<evidence type="ECO:0000313" key="2">
    <source>
        <dbReference type="EMBL" id="KAI9564928.1"/>
    </source>
</evidence>
<name>A0AAD5Q0V9_9CRUS</name>
<dbReference type="EMBL" id="WJBH02000001">
    <property type="protein sequence ID" value="KAI9564928.1"/>
    <property type="molecule type" value="Genomic_DNA"/>
</dbReference>
<gene>
    <name evidence="2" type="ORF">GHT06_008669</name>
</gene>
<comment type="caution">
    <text evidence="2">The sequence shown here is derived from an EMBL/GenBank/DDBJ whole genome shotgun (WGS) entry which is preliminary data.</text>
</comment>
<sequence>MSTSGSMDDLGAIVTRLSKELELMGLPGLASQQQVDYNDGAMAVDVISDLISASYDLIGLLRDLQRSKRQREDHAQQLLHDLQRSQWLLDREKELSVQREREAAEAYEKERQANVRLQSSETLLKKKSEEHRQLAHECQLKENQWLHALRRRDQENHRLQQQLLKFLHSKSSGSGGGGIILPQVEIRGSLAARASSSDSTRLRKQWDRTADETRKHVEVKWKSALNSLEKDHQLLRVDYLQLVDTLGRFLTNCADKLGARRPANTIFFNVMEWIHLPVSSMRDRLEEALRLVECALVTPTISQTGQNFDPTDRRDEIEINPMTQQTEHAASGENRPTAVHTRIGPLAKDDVIISKSRTISPLLSSTQESPTQMAKCVRSEPVSAGHLDSPALRKPSKGSTKPPVAINQADWNQRKMDNPPLSTLSSRQDTVVLRQPAIGTEASFLVGSPCEIEGDEDRVDVHDEMATLDTPCPSASNSPSRSSTSSDSSWKSQRSEIDATSEIDEQFYRTCDAAAALVRHGRRPSNDPSICARKSGTTVNLNSGYVGSITAKVSVVQQRQAGRLVAPATSTYSVNPS</sequence>
<dbReference type="AlphaFoldDB" id="A0AAD5Q0V9"/>
<proteinExistence type="predicted"/>
<evidence type="ECO:0000313" key="3">
    <source>
        <dbReference type="Proteomes" id="UP000820818"/>
    </source>
</evidence>
<feature type="region of interest" description="Disordered" evidence="1">
    <location>
        <begin position="467"/>
        <end position="497"/>
    </location>
</feature>
<reference evidence="2 3" key="1">
    <citation type="submission" date="2022-05" db="EMBL/GenBank/DDBJ databases">
        <title>A multi-omics perspective on studying reproductive biology in Daphnia sinensis.</title>
        <authorList>
            <person name="Jia J."/>
        </authorList>
    </citation>
    <scope>NUCLEOTIDE SEQUENCE [LARGE SCALE GENOMIC DNA]</scope>
    <source>
        <strain evidence="2 3">WSL</strain>
    </source>
</reference>